<dbReference type="InterPro" id="IPR013087">
    <property type="entry name" value="Znf_C2H2_type"/>
</dbReference>
<evidence type="ECO:0000313" key="2">
    <source>
        <dbReference type="EMBL" id="AFU06043.1"/>
    </source>
</evidence>
<gene>
    <name evidence="2" type="ORF">O3I_040490</name>
</gene>
<accession>K0F1D5</accession>
<protein>
    <recommendedName>
        <fullName evidence="1">C2H2-type domain-containing protein</fullName>
    </recommendedName>
</protein>
<dbReference type="AlphaFoldDB" id="K0F1D5"/>
<organism evidence="2 3">
    <name type="scientific">Nocardia brasiliensis (strain ATCC 700358 / HUJEG-1)</name>
    <dbReference type="NCBI Taxonomy" id="1133849"/>
    <lineage>
        <taxon>Bacteria</taxon>
        <taxon>Bacillati</taxon>
        <taxon>Actinomycetota</taxon>
        <taxon>Actinomycetes</taxon>
        <taxon>Mycobacteriales</taxon>
        <taxon>Nocardiaceae</taxon>
        <taxon>Nocardia</taxon>
    </lineage>
</organism>
<name>K0F1D5_NOCB7</name>
<dbReference type="InterPro" id="IPR036280">
    <property type="entry name" value="Multihaem_cyt_sf"/>
</dbReference>
<feature type="domain" description="C2H2-type" evidence="1">
    <location>
        <begin position="23"/>
        <end position="51"/>
    </location>
</feature>
<evidence type="ECO:0000259" key="1">
    <source>
        <dbReference type="PROSITE" id="PS50157"/>
    </source>
</evidence>
<proteinExistence type="predicted"/>
<dbReference type="KEGG" id="nbr:O3I_040490"/>
<dbReference type="Proteomes" id="UP000006304">
    <property type="component" value="Chromosome"/>
</dbReference>
<dbReference type="EMBL" id="CP003876">
    <property type="protein sequence ID" value="AFU06043.1"/>
    <property type="molecule type" value="Genomic_DNA"/>
</dbReference>
<dbReference type="HOGENOM" id="CLU_2480224_0_0_11"/>
<reference evidence="2 3" key="1">
    <citation type="journal article" date="2012" name="J. Bacteriol.">
        <title>Complete genome sequence of Nocardia brasiliensis HUJEG-1.</title>
        <authorList>
            <person name="Vera-Cabrera L."/>
            <person name="Ortiz-Lopez R."/>
            <person name="Elizondo-Gonzalez R."/>
            <person name="Perez-Maya A.A."/>
            <person name="Ocampo-Candiani J."/>
        </authorList>
    </citation>
    <scope>NUCLEOTIDE SEQUENCE [LARGE SCALE GENOMIC DNA]</scope>
    <source>
        <strain evidence="3">ATCC 700358</strain>
    </source>
</reference>
<dbReference type="Pfam" id="PF24071">
    <property type="entry name" value="Phage_zn_bind_3"/>
    <property type="match status" value="1"/>
</dbReference>
<evidence type="ECO:0000313" key="3">
    <source>
        <dbReference type="Proteomes" id="UP000006304"/>
    </source>
</evidence>
<sequence>MSAEMVKCRGCHHQWPLSAHNVCHCAQCHQTFADEAAALRHQDVSYTRRKPYVRCRTPAEAGLVDGARTYAGKPYLCLVPATETPTP</sequence>
<dbReference type="GeneID" id="80365649"/>
<dbReference type="InterPro" id="IPR058158">
    <property type="entry name" value="Phage_zn-bd_3"/>
</dbReference>
<dbReference type="RefSeq" id="WP_014988890.1">
    <property type="nucleotide sequence ID" value="NC_018681.1"/>
</dbReference>
<keyword evidence="3" id="KW-1185">Reference proteome</keyword>
<dbReference type="PROSITE" id="PS50157">
    <property type="entry name" value="ZINC_FINGER_C2H2_2"/>
    <property type="match status" value="1"/>
</dbReference>
<dbReference type="SUPFAM" id="SSF48695">
    <property type="entry name" value="Multiheme cytochromes"/>
    <property type="match status" value="1"/>
</dbReference>